<evidence type="ECO:0000256" key="1">
    <source>
        <dbReference type="SAM" id="SignalP"/>
    </source>
</evidence>
<evidence type="ECO:0000313" key="2">
    <source>
        <dbReference type="EMBL" id="MBA1158475.1"/>
    </source>
</evidence>
<feature type="chain" id="PRO_5032544730" evidence="1">
    <location>
        <begin position="24"/>
        <end position="151"/>
    </location>
</feature>
<keyword evidence="1" id="KW-0732">Signal</keyword>
<sequence length="151" mass="15883">MASLPGLIVGAVSSFLVFAQANAQPLPRDPRVSLPDMPVAAMESVGPDAYGRASALAEGGGSPLDIALAIVGPFDGATQHVVQMNEGGEAPSSARILVLRDGLLDDSVRGERWDIVLGRGGAGAWSIRDVKRSWRCWRGADTDRFSAQRCP</sequence>
<dbReference type="AlphaFoldDB" id="A0A838BU60"/>
<accession>A0A838BU60</accession>
<protein>
    <submittedName>
        <fullName evidence="2">Uncharacterized protein</fullName>
    </submittedName>
</protein>
<reference evidence="2 3" key="1">
    <citation type="submission" date="2020-07" db="EMBL/GenBank/DDBJ databases">
        <title>Draft genome and description of Microvirga mediterraneensis Marseille-Q2068 sp. nov.</title>
        <authorList>
            <person name="Boxberger M."/>
        </authorList>
    </citation>
    <scope>NUCLEOTIDE SEQUENCE [LARGE SCALE GENOMIC DNA]</scope>
    <source>
        <strain evidence="2 3">Marseille-Q2068</strain>
    </source>
</reference>
<organism evidence="2 3">
    <name type="scientific">Microvirga mediterraneensis</name>
    <dbReference type="NCBI Taxonomy" id="2754695"/>
    <lineage>
        <taxon>Bacteria</taxon>
        <taxon>Pseudomonadati</taxon>
        <taxon>Pseudomonadota</taxon>
        <taxon>Alphaproteobacteria</taxon>
        <taxon>Hyphomicrobiales</taxon>
        <taxon>Methylobacteriaceae</taxon>
        <taxon>Microvirga</taxon>
    </lineage>
</organism>
<dbReference type="Proteomes" id="UP000572984">
    <property type="component" value="Unassembled WGS sequence"/>
</dbReference>
<proteinExistence type="predicted"/>
<keyword evidence="3" id="KW-1185">Reference proteome</keyword>
<name>A0A838BU60_9HYPH</name>
<comment type="caution">
    <text evidence="2">The sequence shown here is derived from an EMBL/GenBank/DDBJ whole genome shotgun (WGS) entry which is preliminary data.</text>
</comment>
<dbReference type="RefSeq" id="WP_181053863.1">
    <property type="nucleotide sequence ID" value="NZ_JACDXJ010000001.1"/>
</dbReference>
<feature type="signal peptide" evidence="1">
    <location>
        <begin position="1"/>
        <end position="23"/>
    </location>
</feature>
<dbReference type="EMBL" id="JACDXJ010000001">
    <property type="protein sequence ID" value="MBA1158475.1"/>
    <property type="molecule type" value="Genomic_DNA"/>
</dbReference>
<evidence type="ECO:0000313" key="3">
    <source>
        <dbReference type="Proteomes" id="UP000572984"/>
    </source>
</evidence>
<gene>
    <name evidence="2" type="ORF">H0S73_20430</name>
</gene>